<proteinExistence type="predicted"/>
<dbReference type="GO" id="GO:0005829">
    <property type="term" value="C:cytosol"/>
    <property type="evidence" value="ECO:0007669"/>
    <property type="project" value="TreeGrafter"/>
</dbReference>
<name>A0A372MET4_9SPIR</name>
<gene>
    <name evidence="4" type="ORF">DYP60_10750</name>
</gene>
<evidence type="ECO:0000256" key="2">
    <source>
        <dbReference type="ARBA" id="ARBA00023239"/>
    </source>
</evidence>
<dbReference type="Gene3D" id="3.40.225.10">
    <property type="entry name" value="Class II aldolase/adducin N-terminal domain"/>
    <property type="match status" value="1"/>
</dbReference>
<feature type="domain" description="Class II aldolase/adducin N-terminal" evidence="3">
    <location>
        <begin position="11"/>
        <end position="191"/>
    </location>
</feature>
<dbReference type="PANTHER" id="PTHR22789:SF0">
    <property type="entry name" value="3-OXO-TETRONATE 4-PHOSPHATE DECARBOXYLASE-RELATED"/>
    <property type="match status" value="1"/>
</dbReference>
<dbReference type="RefSeq" id="WP_117331038.1">
    <property type="nucleotide sequence ID" value="NZ_QUWK01000011.1"/>
</dbReference>
<dbReference type="InterPro" id="IPR036409">
    <property type="entry name" value="Aldolase_II/adducin_N_sf"/>
</dbReference>
<evidence type="ECO:0000313" key="5">
    <source>
        <dbReference type="Proteomes" id="UP000264002"/>
    </source>
</evidence>
<dbReference type="SMART" id="SM01007">
    <property type="entry name" value="Aldolase_II"/>
    <property type="match status" value="1"/>
</dbReference>
<dbReference type="SUPFAM" id="SSF53639">
    <property type="entry name" value="AraD/HMP-PK domain-like"/>
    <property type="match status" value="1"/>
</dbReference>
<evidence type="ECO:0000259" key="3">
    <source>
        <dbReference type="SMART" id="SM01007"/>
    </source>
</evidence>
<dbReference type="Proteomes" id="UP000264002">
    <property type="component" value="Unassembled WGS sequence"/>
</dbReference>
<keyword evidence="5" id="KW-1185">Reference proteome</keyword>
<dbReference type="GO" id="GO:0046872">
    <property type="term" value="F:metal ion binding"/>
    <property type="evidence" value="ECO:0007669"/>
    <property type="project" value="UniProtKB-KW"/>
</dbReference>
<protein>
    <submittedName>
        <fullName evidence="4">Class II aldolase/adducin family protein</fullName>
    </submittedName>
</protein>
<dbReference type="InterPro" id="IPR001303">
    <property type="entry name" value="Aldolase_II/adducin_N"/>
</dbReference>
<dbReference type="Pfam" id="PF00596">
    <property type="entry name" value="Aldolase_II"/>
    <property type="match status" value="1"/>
</dbReference>
<dbReference type="GO" id="GO:0019323">
    <property type="term" value="P:pentose catabolic process"/>
    <property type="evidence" value="ECO:0007669"/>
    <property type="project" value="TreeGrafter"/>
</dbReference>
<organism evidence="4 5">
    <name type="scientific">Sphaerochaeta halotolerans</name>
    <dbReference type="NCBI Taxonomy" id="2293840"/>
    <lineage>
        <taxon>Bacteria</taxon>
        <taxon>Pseudomonadati</taxon>
        <taxon>Spirochaetota</taxon>
        <taxon>Spirochaetia</taxon>
        <taxon>Spirochaetales</taxon>
        <taxon>Sphaerochaetaceae</taxon>
        <taxon>Sphaerochaeta</taxon>
    </lineage>
</organism>
<dbReference type="PANTHER" id="PTHR22789">
    <property type="entry name" value="FUCULOSE PHOSPHATE ALDOLASE"/>
    <property type="match status" value="1"/>
</dbReference>
<dbReference type="GO" id="GO:0016832">
    <property type="term" value="F:aldehyde-lyase activity"/>
    <property type="evidence" value="ECO:0007669"/>
    <property type="project" value="TreeGrafter"/>
</dbReference>
<reference evidence="4 5" key="2">
    <citation type="submission" date="2018-09" db="EMBL/GenBank/DDBJ databases">
        <title>Genome of Sphaerochaeta halotolerans strain 4-11.</title>
        <authorList>
            <person name="Nazina T.N."/>
            <person name="Sokolova D.S."/>
        </authorList>
    </citation>
    <scope>NUCLEOTIDE SEQUENCE [LARGE SCALE GENOMIC DNA]</scope>
    <source>
        <strain evidence="4 5">4-11</strain>
    </source>
</reference>
<keyword evidence="2" id="KW-0456">Lyase</keyword>
<comment type="caution">
    <text evidence="4">The sequence shown here is derived from an EMBL/GenBank/DDBJ whole genome shotgun (WGS) entry which is preliminary data.</text>
</comment>
<accession>A0A372MET4</accession>
<dbReference type="InterPro" id="IPR050197">
    <property type="entry name" value="Aldolase_class_II_sugar_metab"/>
</dbReference>
<dbReference type="EMBL" id="QUWK01000011">
    <property type="protein sequence ID" value="RFU94282.1"/>
    <property type="molecule type" value="Genomic_DNA"/>
</dbReference>
<keyword evidence="1" id="KW-0479">Metal-binding</keyword>
<dbReference type="OrthoDB" id="9794581at2"/>
<dbReference type="AlphaFoldDB" id="A0A372MET4"/>
<evidence type="ECO:0000313" key="4">
    <source>
        <dbReference type="EMBL" id="RFU94282.1"/>
    </source>
</evidence>
<evidence type="ECO:0000256" key="1">
    <source>
        <dbReference type="ARBA" id="ARBA00022723"/>
    </source>
</evidence>
<reference evidence="5" key="1">
    <citation type="submission" date="2018-08" db="EMBL/GenBank/DDBJ databases">
        <authorList>
            <person name="Grouzdev D.S."/>
            <person name="Krutkina M.S."/>
        </authorList>
    </citation>
    <scope>NUCLEOTIDE SEQUENCE [LARGE SCALE GENOMIC DNA]</scope>
    <source>
        <strain evidence="5">4-11</strain>
    </source>
</reference>
<sequence length="221" mass="24725">MDTKKYEKYRRQVASFMTRLYDRQLTTASGGNISMRISKDLFCITPSALDKGLLTPDDIAVVTLDGKNLTPNLRLSIETEMHRLILIARPDIQAIVHAHPTCASAFTAITKNGKSAINTHLIAESYFILEDPAYVEYRLMGTVDLAEQVAASSFDHDVLLLENHGAVALGRTMLEAFDKMELLERAAQMTVITKQMGGGEYEVRELPEPRLKQLMQMKYGS</sequence>